<protein>
    <recommendedName>
        <fullName evidence="11">Cation:proton antiporter</fullName>
    </recommendedName>
</protein>
<dbReference type="EMBL" id="BAABLV010000017">
    <property type="protein sequence ID" value="GAA4894833.1"/>
    <property type="molecule type" value="Genomic_DNA"/>
</dbReference>
<feature type="transmembrane region" description="Helical" evidence="8">
    <location>
        <begin position="64"/>
        <end position="85"/>
    </location>
</feature>
<evidence type="ECO:0000256" key="1">
    <source>
        <dbReference type="ARBA" id="ARBA00004651"/>
    </source>
</evidence>
<comment type="caution">
    <text evidence="9">The sequence shown here is derived from an EMBL/GenBank/DDBJ whole genome shotgun (WGS) entry which is preliminary data.</text>
</comment>
<keyword evidence="5 8" id="KW-0812">Transmembrane</keyword>
<keyword evidence="4" id="KW-1003">Cell membrane</keyword>
<feature type="transmembrane region" description="Helical" evidence="8">
    <location>
        <begin position="39"/>
        <end position="58"/>
    </location>
</feature>
<keyword evidence="6 8" id="KW-1133">Transmembrane helix</keyword>
<dbReference type="PANTHER" id="PTHR34702">
    <property type="entry name" value="NA(+)/H(+) ANTIPORTER SUBUNIT F1"/>
    <property type="match status" value="1"/>
</dbReference>
<keyword evidence="10" id="KW-1185">Reference proteome</keyword>
<organism evidence="9 10">
    <name type="scientific">Tessaracoccus lubricantis</name>
    <dbReference type="NCBI Taxonomy" id="545543"/>
    <lineage>
        <taxon>Bacteria</taxon>
        <taxon>Bacillati</taxon>
        <taxon>Actinomycetota</taxon>
        <taxon>Actinomycetes</taxon>
        <taxon>Propionibacteriales</taxon>
        <taxon>Propionibacteriaceae</taxon>
        <taxon>Tessaracoccus</taxon>
    </lineage>
</organism>
<evidence type="ECO:0000256" key="4">
    <source>
        <dbReference type="ARBA" id="ARBA00022475"/>
    </source>
</evidence>
<comment type="subcellular location">
    <subcellularLocation>
        <location evidence="1">Cell membrane</location>
        <topology evidence="1">Multi-pass membrane protein</topology>
    </subcellularLocation>
</comment>
<dbReference type="RefSeq" id="WP_345579964.1">
    <property type="nucleotide sequence ID" value="NZ_BAABLV010000017.1"/>
</dbReference>
<keyword evidence="7 8" id="KW-0472">Membrane</keyword>
<name>A0ABP9F792_9ACTN</name>
<evidence type="ECO:0008006" key="11">
    <source>
        <dbReference type="Google" id="ProtNLM"/>
    </source>
</evidence>
<sequence>MITATNVILGIAAALLALSAFIGVNRIAAGPSQLDRSVAADLIVAVVVASLGLWVVYTDMSTELMVLVLLSMLGFTSAVSVARMVSDRMLQRHRYNKRRKERP</sequence>
<evidence type="ECO:0000256" key="7">
    <source>
        <dbReference type="ARBA" id="ARBA00023136"/>
    </source>
</evidence>
<accession>A0ABP9F792</accession>
<keyword evidence="3" id="KW-0813">Transport</keyword>
<proteinExistence type="inferred from homology"/>
<evidence type="ECO:0000313" key="10">
    <source>
        <dbReference type="Proteomes" id="UP001501521"/>
    </source>
</evidence>
<comment type="similarity">
    <text evidence="2">Belongs to the CPA3 antiporters (TC 2.A.63) subunit F family.</text>
</comment>
<gene>
    <name evidence="9" type="ORF">GCM10025789_10280</name>
</gene>
<dbReference type="InterPro" id="IPR007208">
    <property type="entry name" value="MrpF/PhaF-like"/>
</dbReference>
<evidence type="ECO:0000256" key="3">
    <source>
        <dbReference type="ARBA" id="ARBA00022448"/>
    </source>
</evidence>
<evidence type="ECO:0000256" key="6">
    <source>
        <dbReference type="ARBA" id="ARBA00022989"/>
    </source>
</evidence>
<evidence type="ECO:0000256" key="8">
    <source>
        <dbReference type="SAM" id="Phobius"/>
    </source>
</evidence>
<dbReference type="PANTHER" id="PTHR34702:SF1">
    <property type="entry name" value="NA(+)_H(+) ANTIPORTER SUBUNIT F"/>
    <property type="match status" value="1"/>
</dbReference>
<dbReference type="Pfam" id="PF04066">
    <property type="entry name" value="MrpF_PhaF"/>
    <property type="match status" value="1"/>
</dbReference>
<evidence type="ECO:0000256" key="5">
    <source>
        <dbReference type="ARBA" id="ARBA00022692"/>
    </source>
</evidence>
<feature type="transmembrane region" description="Helical" evidence="8">
    <location>
        <begin position="6"/>
        <end position="27"/>
    </location>
</feature>
<dbReference type="Proteomes" id="UP001501521">
    <property type="component" value="Unassembled WGS sequence"/>
</dbReference>
<evidence type="ECO:0000313" key="9">
    <source>
        <dbReference type="EMBL" id="GAA4894833.1"/>
    </source>
</evidence>
<reference evidence="10" key="1">
    <citation type="journal article" date="2019" name="Int. J. Syst. Evol. Microbiol.">
        <title>The Global Catalogue of Microorganisms (GCM) 10K type strain sequencing project: providing services to taxonomists for standard genome sequencing and annotation.</title>
        <authorList>
            <consortium name="The Broad Institute Genomics Platform"/>
            <consortium name="The Broad Institute Genome Sequencing Center for Infectious Disease"/>
            <person name="Wu L."/>
            <person name="Ma J."/>
        </authorList>
    </citation>
    <scope>NUCLEOTIDE SEQUENCE [LARGE SCALE GENOMIC DNA]</scope>
    <source>
        <strain evidence="10">JCM 19125</strain>
    </source>
</reference>
<evidence type="ECO:0000256" key="2">
    <source>
        <dbReference type="ARBA" id="ARBA00009212"/>
    </source>
</evidence>